<proteinExistence type="predicted"/>
<accession>A0A7Y0Q5F8</accession>
<reference evidence="1 2" key="1">
    <citation type="submission" date="2020-04" db="EMBL/GenBank/DDBJ databases">
        <authorList>
            <person name="Zhang R."/>
            <person name="Schippers A."/>
        </authorList>
    </citation>
    <scope>NUCLEOTIDE SEQUENCE [LARGE SCALE GENOMIC DNA]</scope>
    <source>
        <strain evidence="1 2">DSM 109850</strain>
    </source>
</reference>
<protein>
    <submittedName>
        <fullName evidence="1">Uncharacterized protein</fullName>
    </submittedName>
</protein>
<evidence type="ECO:0000313" key="2">
    <source>
        <dbReference type="Proteomes" id="UP000533476"/>
    </source>
</evidence>
<dbReference type="RefSeq" id="WP_169102213.1">
    <property type="nucleotide sequence ID" value="NZ_JABBVZ010000095.1"/>
</dbReference>
<dbReference type="EMBL" id="JABBVZ010000095">
    <property type="protein sequence ID" value="NMP24259.1"/>
    <property type="molecule type" value="Genomic_DNA"/>
</dbReference>
<name>A0A7Y0Q5F8_9FIRM</name>
<keyword evidence="2" id="KW-1185">Reference proteome</keyword>
<gene>
    <name evidence="1" type="ORF">HIJ39_18160</name>
</gene>
<dbReference type="Proteomes" id="UP000533476">
    <property type="component" value="Unassembled WGS sequence"/>
</dbReference>
<dbReference type="AlphaFoldDB" id="A0A7Y0Q5F8"/>
<comment type="caution">
    <text evidence="1">The sequence shown here is derived from an EMBL/GenBank/DDBJ whole genome shotgun (WGS) entry which is preliminary data.</text>
</comment>
<sequence>MRLTIDVTDEQLEHLKALQEDFAYQTAHDQAEYPNIYVLVDFKTVVVDPDYESDAVVHFCDPKADTYDIPLEDLPTHLEDCYPETLAAFRAEHPDFDWDSDDDVNELLGAFPHIYKIHNALRKVDVQTFLTRKSAEAHLTANRYHYHEKAFIDRRKVWRDPVMQSLILMLYHLPLEAGASA</sequence>
<organism evidence="1 2">
    <name type="scientific">Sulfobacillus harzensis</name>
    <dbReference type="NCBI Taxonomy" id="2729629"/>
    <lineage>
        <taxon>Bacteria</taxon>
        <taxon>Bacillati</taxon>
        <taxon>Bacillota</taxon>
        <taxon>Clostridia</taxon>
        <taxon>Eubacteriales</taxon>
        <taxon>Clostridiales Family XVII. Incertae Sedis</taxon>
        <taxon>Sulfobacillus</taxon>
    </lineage>
</organism>
<evidence type="ECO:0000313" key="1">
    <source>
        <dbReference type="EMBL" id="NMP24259.1"/>
    </source>
</evidence>